<dbReference type="Pfam" id="PF01417">
    <property type="entry name" value="ENTH"/>
    <property type="match status" value="1"/>
</dbReference>
<dbReference type="PANTHER" id="PTHR12276">
    <property type="entry name" value="EPSIN/ENT-RELATED"/>
    <property type="match status" value="1"/>
</dbReference>
<evidence type="ECO:0000256" key="5">
    <source>
        <dbReference type="ARBA" id="ARBA00023121"/>
    </source>
</evidence>
<keyword evidence="8" id="KW-1185">Reference proteome</keyword>
<evidence type="ECO:0000256" key="1">
    <source>
        <dbReference type="ARBA" id="ARBA00004496"/>
    </source>
</evidence>
<dbReference type="GO" id="GO:0005543">
    <property type="term" value="F:phospholipid binding"/>
    <property type="evidence" value="ECO:0007669"/>
    <property type="project" value="TreeGrafter"/>
</dbReference>
<keyword evidence="5" id="KW-0446">Lipid-binding</keyword>
<dbReference type="FunFam" id="1.25.40.90:FF:000006">
    <property type="entry name" value="Clathrin interactor 1"/>
    <property type="match status" value="1"/>
</dbReference>
<dbReference type="GO" id="GO:0030125">
    <property type="term" value="C:clathrin vesicle coat"/>
    <property type="evidence" value="ECO:0007669"/>
    <property type="project" value="TreeGrafter"/>
</dbReference>
<dbReference type="InterPro" id="IPR003903">
    <property type="entry name" value="UIM_dom"/>
</dbReference>
<keyword evidence="3" id="KW-0963">Cytoplasm</keyword>
<name>A0AA36G384_9BILA</name>
<dbReference type="GO" id="GO:0030276">
    <property type="term" value="F:clathrin binding"/>
    <property type="evidence" value="ECO:0007669"/>
    <property type="project" value="TreeGrafter"/>
</dbReference>
<protein>
    <recommendedName>
        <fullName evidence="6">ENTH domain-containing protein</fullName>
    </recommendedName>
</protein>
<comment type="subcellular location">
    <subcellularLocation>
        <location evidence="1">Cytoplasm</location>
    </subcellularLocation>
</comment>
<keyword evidence="4" id="KW-0597">Phosphoprotein</keyword>
<evidence type="ECO:0000256" key="2">
    <source>
        <dbReference type="ARBA" id="ARBA00010130"/>
    </source>
</evidence>
<evidence type="ECO:0000256" key="4">
    <source>
        <dbReference type="ARBA" id="ARBA00022553"/>
    </source>
</evidence>
<dbReference type="GO" id="GO:0005886">
    <property type="term" value="C:plasma membrane"/>
    <property type="evidence" value="ECO:0007669"/>
    <property type="project" value="TreeGrafter"/>
</dbReference>
<organism evidence="7 8">
    <name type="scientific">Mesorhabditis spiculigera</name>
    <dbReference type="NCBI Taxonomy" id="96644"/>
    <lineage>
        <taxon>Eukaryota</taxon>
        <taxon>Metazoa</taxon>
        <taxon>Ecdysozoa</taxon>
        <taxon>Nematoda</taxon>
        <taxon>Chromadorea</taxon>
        <taxon>Rhabditida</taxon>
        <taxon>Rhabditina</taxon>
        <taxon>Rhabditomorpha</taxon>
        <taxon>Rhabditoidea</taxon>
        <taxon>Rhabditidae</taxon>
        <taxon>Mesorhabditinae</taxon>
        <taxon>Mesorhabditis</taxon>
    </lineage>
</organism>
<dbReference type="Gene3D" id="1.25.40.90">
    <property type="match status" value="1"/>
</dbReference>
<dbReference type="SUPFAM" id="SSF48464">
    <property type="entry name" value="ENTH/VHS domain"/>
    <property type="match status" value="1"/>
</dbReference>
<feature type="non-terminal residue" evidence="7">
    <location>
        <position position="1"/>
    </location>
</feature>
<comment type="caution">
    <text evidence="7">The sequence shown here is derived from an EMBL/GenBank/DDBJ whole genome shotgun (WGS) entry which is preliminary data.</text>
</comment>
<dbReference type="AlphaFoldDB" id="A0AA36G384"/>
<dbReference type="Proteomes" id="UP001177023">
    <property type="component" value="Unassembled WGS sequence"/>
</dbReference>
<dbReference type="EMBL" id="CATQJA010002644">
    <property type="protein sequence ID" value="CAJ0576586.1"/>
    <property type="molecule type" value="Genomic_DNA"/>
</dbReference>
<evidence type="ECO:0000313" key="7">
    <source>
        <dbReference type="EMBL" id="CAJ0576586.1"/>
    </source>
</evidence>
<dbReference type="SMART" id="SM00726">
    <property type="entry name" value="UIM"/>
    <property type="match status" value="2"/>
</dbReference>
<dbReference type="InterPro" id="IPR008942">
    <property type="entry name" value="ENTH_VHS"/>
</dbReference>
<dbReference type="SMART" id="SM00273">
    <property type="entry name" value="ENTH"/>
    <property type="match status" value="1"/>
</dbReference>
<dbReference type="GO" id="GO:0005768">
    <property type="term" value="C:endosome"/>
    <property type="evidence" value="ECO:0007669"/>
    <property type="project" value="TreeGrafter"/>
</dbReference>
<comment type="similarity">
    <text evidence="2">Belongs to the epsin family.</text>
</comment>
<evidence type="ECO:0000259" key="6">
    <source>
        <dbReference type="PROSITE" id="PS50942"/>
    </source>
</evidence>
<dbReference type="PANTHER" id="PTHR12276:SF115">
    <property type="entry name" value="FI19443P1"/>
    <property type="match status" value="1"/>
</dbReference>
<accession>A0AA36G384</accession>
<dbReference type="PROSITE" id="PS50330">
    <property type="entry name" value="UIM"/>
    <property type="match status" value="1"/>
</dbReference>
<dbReference type="GO" id="GO:0006897">
    <property type="term" value="P:endocytosis"/>
    <property type="evidence" value="ECO:0007669"/>
    <property type="project" value="TreeGrafter"/>
</dbReference>
<sequence length="247" mass="28145">MSLSTIRRQVKNAAYNLSDAQIKAREATSNDPWGPSTALMSEIAEITLRPAALGDVLGIIWKRLGDHGKNWRHVYKSLVLLDFLIKNGSMRIVEECRENLCAIETLKDFQRFEHNHDQGLTIREKAKHLVALLGDEVRLQDERRRRLQVRDGARTRGTDNSRTTIRTQPTGIGSRIETLPLSEETQLKMALALSLQEAERAVAKSEDVLLQMAFEESRREADRSIIREQPKPAKACDYLEDLLTLQF</sequence>
<feature type="domain" description="ENTH" evidence="6">
    <location>
        <begin position="12"/>
        <end position="143"/>
    </location>
</feature>
<proteinExistence type="inferred from homology"/>
<gene>
    <name evidence="7" type="ORF">MSPICULIGERA_LOCUS14876</name>
</gene>
<evidence type="ECO:0000313" key="8">
    <source>
        <dbReference type="Proteomes" id="UP001177023"/>
    </source>
</evidence>
<dbReference type="InterPro" id="IPR013809">
    <property type="entry name" value="ENTH"/>
</dbReference>
<reference evidence="7" key="1">
    <citation type="submission" date="2023-06" db="EMBL/GenBank/DDBJ databases">
        <authorList>
            <person name="Delattre M."/>
        </authorList>
    </citation>
    <scope>NUCLEOTIDE SEQUENCE</scope>
    <source>
        <strain evidence="7">AF72</strain>
    </source>
</reference>
<evidence type="ECO:0000256" key="3">
    <source>
        <dbReference type="ARBA" id="ARBA00022490"/>
    </source>
</evidence>
<dbReference type="PROSITE" id="PS50942">
    <property type="entry name" value="ENTH"/>
    <property type="match status" value="1"/>
</dbReference>